<dbReference type="GO" id="GO:0004672">
    <property type="term" value="F:protein kinase activity"/>
    <property type="evidence" value="ECO:0007669"/>
    <property type="project" value="InterPro"/>
</dbReference>
<comment type="caution">
    <text evidence="2">The sequence shown here is derived from an EMBL/GenBank/DDBJ whole genome shotgun (WGS) entry which is preliminary data.</text>
</comment>
<protein>
    <submittedName>
        <fullName evidence="3">DUF4116 domain-containing protein</fullName>
    </submittedName>
</protein>
<gene>
    <name evidence="2" type="ORF">C1SCF055_LOCUS33702</name>
</gene>
<sequence length="573" mass="63945">MPKKAIAFQVRWLSIDGQVRSKERLRATLETWPEICADVEWPNIQTKLKNFCRKRGLCYKVQYQNGTELEDLCGPNSLRRFFQLHREALQSDCVELPLFLFADPTDGTSVGTEAESEEIVLEVEEQGSTINLSLQSDLLLGEGGVGKVQRALYGKGYVAVKSSLPNQRAQDSMKTEISTLLQLNHPNIIKVLQHGHVLDRDHGRLPAYMMDLGRCSVAALLETGWHNKAAAEAAQRDVGWALQHLHAAGLGHMDVKPGNWLVTNKFTAPDGETQLQLRLIDAGGAGRLHKGHVKSCTAEYAHPMQRGVSRLGPNVNVRKVVIKAFFDWYALRLSIFQLSNSDSDNGTATDEQILQKASETLASDKEFVLQAVQEGGKEVLFFVSETLLNDTEVVMEAIRQEGAKKVLFAYRALQSNKQIVMEAVKQNGLVLQDVSEALQNDKEVVMEAVRQKGLALRYASEKLRSDKQVVMEAVRQEGFALRYACDTFKNDKEIVMAAVRQHGCALECACEALQNDPELVMEAHHPDCPKRASKFYQGYIQGAKIASQVAQGFKMVKSLAHRVDQWLISSCNW</sequence>
<evidence type="ECO:0000313" key="3">
    <source>
        <dbReference type="EMBL" id="CAL4795554.1"/>
    </source>
</evidence>
<dbReference type="GO" id="GO:0005524">
    <property type="term" value="F:ATP binding"/>
    <property type="evidence" value="ECO:0007669"/>
    <property type="project" value="InterPro"/>
</dbReference>
<keyword evidence="4" id="KW-1185">Reference proteome</keyword>
<dbReference type="SMART" id="SM00220">
    <property type="entry name" value="S_TKc"/>
    <property type="match status" value="1"/>
</dbReference>
<dbReference type="AlphaFoldDB" id="A0A9P1DEE1"/>
<evidence type="ECO:0000313" key="4">
    <source>
        <dbReference type="Proteomes" id="UP001152797"/>
    </source>
</evidence>
<dbReference type="PROSITE" id="PS50011">
    <property type="entry name" value="PROTEIN_KINASE_DOM"/>
    <property type="match status" value="1"/>
</dbReference>
<dbReference type="InterPro" id="IPR025197">
    <property type="entry name" value="DUF4116"/>
</dbReference>
<dbReference type="EMBL" id="CAMXCT030004226">
    <property type="protein sequence ID" value="CAL4795554.1"/>
    <property type="molecule type" value="Genomic_DNA"/>
</dbReference>
<dbReference type="InterPro" id="IPR011009">
    <property type="entry name" value="Kinase-like_dom_sf"/>
</dbReference>
<dbReference type="InterPro" id="IPR052751">
    <property type="entry name" value="Plant_MAPKKK"/>
</dbReference>
<dbReference type="InterPro" id="IPR000719">
    <property type="entry name" value="Prot_kinase_dom"/>
</dbReference>
<dbReference type="Gene3D" id="3.30.200.20">
    <property type="entry name" value="Phosphorylase Kinase, domain 1"/>
    <property type="match status" value="1"/>
</dbReference>
<name>A0A9P1DEE1_9DINO</name>
<dbReference type="OrthoDB" id="1926878at2759"/>
<evidence type="ECO:0000259" key="1">
    <source>
        <dbReference type="PROSITE" id="PS50011"/>
    </source>
</evidence>
<feature type="domain" description="Protein kinase" evidence="1">
    <location>
        <begin position="134"/>
        <end position="445"/>
    </location>
</feature>
<reference evidence="3 4" key="2">
    <citation type="submission" date="2024-05" db="EMBL/GenBank/DDBJ databases">
        <authorList>
            <person name="Chen Y."/>
            <person name="Shah S."/>
            <person name="Dougan E. K."/>
            <person name="Thang M."/>
            <person name="Chan C."/>
        </authorList>
    </citation>
    <scope>NUCLEOTIDE SEQUENCE [LARGE SCALE GENOMIC DNA]</scope>
</reference>
<reference evidence="2" key="1">
    <citation type="submission" date="2022-10" db="EMBL/GenBank/DDBJ databases">
        <authorList>
            <person name="Chen Y."/>
            <person name="Dougan E. K."/>
            <person name="Chan C."/>
            <person name="Rhodes N."/>
            <person name="Thang M."/>
        </authorList>
    </citation>
    <scope>NUCLEOTIDE SEQUENCE</scope>
</reference>
<dbReference type="PANTHER" id="PTHR48011">
    <property type="entry name" value="CCR4-NOT TRANSCRIPTIONAL COMPLEX SUBUNIT CAF120-RELATED"/>
    <property type="match status" value="1"/>
</dbReference>
<proteinExistence type="predicted"/>
<organism evidence="2">
    <name type="scientific">Cladocopium goreaui</name>
    <dbReference type="NCBI Taxonomy" id="2562237"/>
    <lineage>
        <taxon>Eukaryota</taxon>
        <taxon>Sar</taxon>
        <taxon>Alveolata</taxon>
        <taxon>Dinophyceae</taxon>
        <taxon>Suessiales</taxon>
        <taxon>Symbiodiniaceae</taxon>
        <taxon>Cladocopium</taxon>
    </lineage>
</organism>
<dbReference type="Proteomes" id="UP001152797">
    <property type="component" value="Unassembled WGS sequence"/>
</dbReference>
<dbReference type="Pfam" id="PF00069">
    <property type="entry name" value="Pkinase"/>
    <property type="match status" value="1"/>
</dbReference>
<accession>A0A9P1DEE1</accession>
<dbReference type="SUPFAM" id="SSF56112">
    <property type="entry name" value="Protein kinase-like (PK-like)"/>
    <property type="match status" value="1"/>
</dbReference>
<dbReference type="GO" id="GO:0007165">
    <property type="term" value="P:signal transduction"/>
    <property type="evidence" value="ECO:0007669"/>
    <property type="project" value="TreeGrafter"/>
</dbReference>
<dbReference type="Gene3D" id="1.10.510.10">
    <property type="entry name" value="Transferase(Phosphotransferase) domain 1"/>
    <property type="match status" value="1"/>
</dbReference>
<dbReference type="Pfam" id="PF13475">
    <property type="entry name" value="DUF4116"/>
    <property type="match status" value="2"/>
</dbReference>
<evidence type="ECO:0000313" key="2">
    <source>
        <dbReference type="EMBL" id="CAI4008242.1"/>
    </source>
</evidence>
<dbReference type="EMBL" id="CAMXCT010004226">
    <property type="protein sequence ID" value="CAI4008242.1"/>
    <property type="molecule type" value="Genomic_DNA"/>
</dbReference>
<dbReference type="PANTHER" id="PTHR48011:SF4">
    <property type="entry name" value="MITOGEN-ACTIVATED PROTEIN KINASE KINASE KINASE 19"/>
    <property type="match status" value="1"/>
</dbReference>
<dbReference type="EMBL" id="CAMXCT020004226">
    <property type="protein sequence ID" value="CAL1161617.1"/>
    <property type="molecule type" value="Genomic_DNA"/>
</dbReference>